<dbReference type="OrthoDB" id="5600142at2"/>
<dbReference type="RefSeq" id="WP_087036863.1">
    <property type="nucleotide sequence ID" value="NZ_CP021377.1"/>
</dbReference>
<reference evidence="1 2" key="1">
    <citation type="journal article" date="2014" name="Int. J. Syst. Evol. Microbiol.">
        <title>Oceanisphaera profunda sp. nov., a marine bacterium isolated from deep-sea sediment, and emended description of the genus Oceanisphaera.</title>
        <authorList>
            <person name="Xu Z."/>
            <person name="Zhang X.Y."/>
            <person name="Su H.N."/>
            <person name="Yu Z.C."/>
            <person name="Liu C."/>
            <person name="Li H."/>
            <person name="Chen X.L."/>
            <person name="Song X.Y."/>
            <person name="Xie B.B."/>
            <person name="Qin Q.L."/>
            <person name="Zhou B.C."/>
            <person name="Shi M."/>
            <person name="Huang Y."/>
            <person name="Zhang Y.Z."/>
        </authorList>
    </citation>
    <scope>NUCLEOTIDE SEQUENCE [LARGE SCALE GENOMIC DNA]</scope>
    <source>
        <strain evidence="1 2">SM1222</strain>
    </source>
</reference>
<gene>
    <name evidence="1" type="ORF">CBP31_09940</name>
</gene>
<protein>
    <recommendedName>
        <fullName evidence="3">DUF4157 domain-containing protein</fullName>
    </recommendedName>
</protein>
<keyword evidence="2" id="KW-1185">Reference proteome</keyword>
<evidence type="ECO:0000313" key="2">
    <source>
        <dbReference type="Proteomes" id="UP000243937"/>
    </source>
</evidence>
<name>A0A1Y0D6T0_9GAMM</name>
<dbReference type="Proteomes" id="UP000243937">
    <property type="component" value="Chromosome"/>
</dbReference>
<sequence length="156" mass="17684">MSFDIKSWITATNLAHQHKRHSCSQLGTHFAGFFSPELLSSAGFVIVDELPRPPIDVIMQLGLGQLLNPNAVGITLDDTYYLKPKAAGQLRVHFHELVHVLQWQALGQASFIKRYISEVIKYGYRQAPLEEKAYGFEDRFVENPRDAFLILAKDTI</sequence>
<accession>A0A1Y0D6T0</accession>
<proteinExistence type="predicted"/>
<dbReference type="AlphaFoldDB" id="A0A1Y0D6T0"/>
<dbReference type="KEGG" id="opf:CBP31_09940"/>
<evidence type="ECO:0008006" key="3">
    <source>
        <dbReference type="Google" id="ProtNLM"/>
    </source>
</evidence>
<dbReference type="EMBL" id="CP021377">
    <property type="protein sequence ID" value="ART82907.1"/>
    <property type="molecule type" value="Genomic_DNA"/>
</dbReference>
<organism evidence="1 2">
    <name type="scientific">Oceanisphaera profunda</name>
    <dbReference type="NCBI Taxonomy" id="1416627"/>
    <lineage>
        <taxon>Bacteria</taxon>
        <taxon>Pseudomonadati</taxon>
        <taxon>Pseudomonadota</taxon>
        <taxon>Gammaproteobacteria</taxon>
        <taxon>Aeromonadales</taxon>
        <taxon>Aeromonadaceae</taxon>
        <taxon>Oceanisphaera</taxon>
    </lineage>
</organism>
<evidence type="ECO:0000313" key="1">
    <source>
        <dbReference type="EMBL" id="ART82907.1"/>
    </source>
</evidence>